<evidence type="ECO:0000256" key="7">
    <source>
        <dbReference type="SAM" id="MobiDB-lite"/>
    </source>
</evidence>
<dbReference type="GO" id="GO:0007088">
    <property type="term" value="P:regulation of mitotic nuclear division"/>
    <property type="evidence" value="ECO:0007669"/>
    <property type="project" value="TreeGrafter"/>
</dbReference>
<dbReference type="GeneTree" id="ENSGT00940000167358"/>
<comment type="subcellular location">
    <subcellularLocation>
        <location evidence="1">Nucleus</location>
    </subcellularLocation>
</comment>
<feature type="compositionally biased region" description="Basic residues" evidence="7">
    <location>
        <begin position="656"/>
        <end position="665"/>
    </location>
</feature>
<dbReference type="PANTHER" id="PTHR21603">
    <property type="entry name" value="ANTIGEN KI-67-LIKE PROTEIN"/>
    <property type="match status" value="1"/>
</dbReference>
<evidence type="ECO:0000256" key="6">
    <source>
        <dbReference type="ARBA" id="ARBA00023306"/>
    </source>
</evidence>
<keyword evidence="6" id="KW-0131">Cell cycle</keyword>
<protein>
    <recommendedName>
        <fullName evidence="8">PP1-binding domain-containing protein</fullName>
    </recommendedName>
</protein>
<evidence type="ECO:0000313" key="10">
    <source>
        <dbReference type="Proteomes" id="UP000264820"/>
    </source>
</evidence>
<proteinExistence type="predicted"/>
<dbReference type="OMA" id="DSHRSEM"/>
<dbReference type="GO" id="GO:0005694">
    <property type="term" value="C:chromosome"/>
    <property type="evidence" value="ECO:0007669"/>
    <property type="project" value="TreeGrafter"/>
</dbReference>
<evidence type="ECO:0000313" key="9">
    <source>
        <dbReference type="Ensembl" id="ENSHCOP00000002932.1"/>
    </source>
</evidence>
<dbReference type="InterPro" id="IPR029334">
    <property type="entry name" value="PP1-bd"/>
</dbReference>
<keyword evidence="4" id="KW-0832">Ubl conjugation</keyword>
<keyword evidence="5" id="KW-0539">Nucleus</keyword>
<dbReference type="GO" id="GO:0005634">
    <property type="term" value="C:nucleus"/>
    <property type="evidence" value="ECO:0007669"/>
    <property type="project" value="UniProtKB-SubCell"/>
</dbReference>
<sequence length="676" mass="74133">MAIVDKETDERKMLSPLEEDSVSVSREPLDFHKLTPTQFGITVQSFSPAPSGSKEKSRLAQLKARRRSSVGVRGSPETNSLIRFIAQQKMKNSSNCRTPEQLVGGSPFLPRVASTLKQKIASFHSLMGVEESEVCELMPRQGDNTGGYMKTRDYLSGKCIILCKIPPKRMAFTPVTELSLQKECTADNPSRMPSVFIILVHTEENESSEASAAKKKKRVCFGCPLSPEFFDQQLPPSTPLQKGGTPARPSTPGGILKLKSALKTPQRKETCTPQAQADLGHVFGGSPVLAMSYNHRMLHMAEDGVEKFEKVCSLYFIYFIKHSQPEQSKPVRRSTRSAAKPSETIKVANRWKKEVNLSLYGSREYASKNPSLSPITEFFIHQPAAAQCSPTGSADESAYLKNEPSESSSSGPGTSVLPGESPSGAPLSSGKRTLVTNGCSSRPKATRRRLSKARVSIDNPLHVEPQMQTKEKTSEIHEEKITPITAVSLEVQTEQVSVGAEVLCTLTVADTPSTDTDTNSECLLGVDGSTSACLLEGEQSSAVTLTASSPGTTQQPQNVSSCPRRSVNLAEEQPQPEAETQQERKSDSPNETPGEETQVDSGLASWQANFNFEDVFKRVPSRRQRSVRRSLRNQSTTNDDTGLAWMPRISPEILKRTSRKTRRRRFDSTVLPTSPV</sequence>
<reference evidence="9" key="1">
    <citation type="submission" date="2025-08" db="UniProtKB">
        <authorList>
            <consortium name="Ensembl"/>
        </authorList>
    </citation>
    <scope>IDENTIFICATION</scope>
</reference>
<dbReference type="PANTHER" id="PTHR21603:SF16">
    <property type="entry name" value="CELL DIVISION CYCLE-ASSOCIATED PROTEIN 2"/>
    <property type="match status" value="1"/>
</dbReference>
<feature type="region of interest" description="Disordered" evidence="7">
    <location>
        <begin position="1"/>
        <end position="22"/>
    </location>
</feature>
<evidence type="ECO:0000256" key="1">
    <source>
        <dbReference type="ARBA" id="ARBA00004123"/>
    </source>
</evidence>
<feature type="compositionally biased region" description="Polar residues" evidence="7">
    <location>
        <begin position="546"/>
        <end position="563"/>
    </location>
</feature>
<evidence type="ECO:0000256" key="5">
    <source>
        <dbReference type="ARBA" id="ARBA00023242"/>
    </source>
</evidence>
<keyword evidence="10" id="KW-1185">Reference proteome</keyword>
<evidence type="ECO:0000256" key="4">
    <source>
        <dbReference type="ARBA" id="ARBA00022843"/>
    </source>
</evidence>
<dbReference type="AlphaFoldDB" id="A0A3Q2XGS7"/>
<feature type="region of interest" description="Disordered" evidence="7">
    <location>
        <begin position="621"/>
        <end position="644"/>
    </location>
</feature>
<feature type="compositionally biased region" description="Basic residues" evidence="7">
    <location>
        <begin position="621"/>
        <end position="631"/>
    </location>
</feature>
<accession>A0A3Q2XGS7</accession>
<dbReference type="Ensembl" id="ENSHCOT00000009605.1">
    <property type="protein sequence ID" value="ENSHCOP00000002932.1"/>
    <property type="gene ID" value="ENSHCOG00000004169.1"/>
</dbReference>
<feature type="compositionally biased region" description="Polar residues" evidence="7">
    <location>
        <begin position="430"/>
        <end position="440"/>
    </location>
</feature>
<feature type="compositionally biased region" description="Low complexity" evidence="7">
    <location>
        <begin position="570"/>
        <end position="579"/>
    </location>
</feature>
<keyword evidence="3" id="KW-0597">Phosphoprotein</keyword>
<organism evidence="9 10">
    <name type="scientific">Hippocampus comes</name>
    <name type="common">Tiger tail seahorse</name>
    <dbReference type="NCBI Taxonomy" id="109280"/>
    <lineage>
        <taxon>Eukaryota</taxon>
        <taxon>Metazoa</taxon>
        <taxon>Chordata</taxon>
        <taxon>Craniata</taxon>
        <taxon>Vertebrata</taxon>
        <taxon>Euteleostomi</taxon>
        <taxon>Actinopterygii</taxon>
        <taxon>Neopterygii</taxon>
        <taxon>Teleostei</taxon>
        <taxon>Neoteleostei</taxon>
        <taxon>Acanthomorphata</taxon>
        <taxon>Syngnathiaria</taxon>
        <taxon>Syngnathiformes</taxon>
        <taxon>Syngnathoidei</taxon>
        <taxon>Syngnathidae</taxon>
        <taxon>Hippocampus</taxon>
    </lineage>
</organism>
<feature type="compositionally biased region" description="Basic and acidic residues" evidence="7">
    <location>
        <begin position="1"/>
        <end position="13"/>
    </location>
</feature>
<dbReference type="STRING" id="109280.ENSHCOP00000002932"/>
<dbReference type="GO" id="GO:0051983">
    <property type="term" value="P:regulation of chromosome segregation"/>
    <property type="evidence" value="ECO:0007669"/>
    <property type="project" value="TreeGrafter"/>
</dbReference>
<dbReference type="Proteomes" id="UP000264820">
    <property type="component" value="Unplaced"/>
</dbReference>
<evidence type="ECO:0000256" key="3">
    <source>
        <dbReference type="ARBA" id="ARBA00022553"/>
    </source>
</evidence>
<name>A0A3Q2XGS7_HIPCM</name>
<keyword evidence="2" id="KW-1017">Isopeptide bond</keyword>
<feature type="region of interest" description="Disordered" evidence="7">
    <location>
        <begin position="387"/>
        <end position="456"/>
    </location>
</feature>
<evidence type="ECO:0000256" key="2">
    <source>
        <dbReference type="ARBA" id="ARBA00022499"/>
    </source>
</evidence>
<feature type="region of interest" description="Disordered" evidence="7">
    <location>
        <begin position="546"/>
        <end position="603"/>
    </location>
</feature>
<feature type="region of interest" description="Disordered" evidence="7">
    <location>
        <begin position="656"/>
        <end position="676"/>
    </location>
</feature>
<feature type="region of interest" description="Disordered" evidence="7">
    <location>
        <begin position="234"/>
        <end position="253"/>
    </location>
</feature>
<dbReference type="Pfam" id="PF15276">
    <property type="entry name" value="PP1_bind"/>
    <property type="match status" value="1"/>
</dbReference>
<reference evidence="9" key="2">
    <citation type="submission" date="2025-09" db="UniProtKB">
        <authorList>
            <consortium name="Ensembl"/>
        </authorList>
    </citation>
    <scope>IDENTIFICATION</scope>
</reference>
<feature type="domain" description="PP1-binding" evidence="8">
    <location>
        <begin position="215"/>
        <end position="255"/>
    </location>
</feature>
<evidence type="ECO:0000259" key="8">
    <source>
        <dbReference type="Pfam" id="PF15276"/>
    </source>
</evidence>